<proteinExistence type="predicted"/>
<keyword evidence="3" id="KW-1185">Reference proteome</keyword>
<organism evidence="2 3">
    <name type="scientific">Caerostris extrusa</name>
    <name type="common">Bark spider</name>
    <name type="synonym">Caerostris bankana</name>
    <dbReference type="NCBI Taxonomy" id="172846"/>
    <lineage>
        <taxon>Eukaryota</taxon>
        <taxon>Metazoa</taxon>
        <taxon>Ecdysozoa</taxon>
        <taxon>Arthropoda</taxon>
        <taxon>Chelicerata</taxon>
        <taxon>Arachnida</taxon>
        <taxon>Araneae</taxon>
        <taxon>Araneomorphae</taxon>
        <taxon>Entelegynae</taxon>
        <taxon>Araneoidea</taxon>
        <taxon>Araneidae</taxon>
        <taxon>Caerostris</taxon>
    </lineage>
</organism>
<feature type="region of interest" description="Disordered" evidence="1">
    <location>
        <begin position="72"/>
        <end position="100"/>
    </location>
</feature>
<evidence type="ECO:0000256" key="1">
    <source>
        <dbReference type="SAM" id="MobiDB-lite"/>
    </source>
</evidence>
<name>A0AAV4Y1B9_CAEEX</name>
<accession>A0AAV4Y1B9</accession>
<dbReference type="AlphaFoldDB" id="A0AAV4Y1B9"/>
<comment type="caution">
    <text evidence="2">The sequence shown here is derived from an EMBL/GenBank/DDBJ whole genome shotgun (WGS) entry which is preliminary data.</text>
</comment>
<gene>
    <name evidence="2" type="ORF">CEXT_115381</name>
</gene>
<dbReference type="EMBL" id="BPLR01001141">
    <property type="protein sequence ID" value="GIZ00251.1"/>
    <property type="molecule type" value="Genomic_DNA"/>
</dbReference>
<evidence type="ECO:0000313" key="2">
    <source>
        <dbReference type="EMBL" id="GIZ00251.1"/>
    </source>
</evidence>
<protein>
    <submittedName>
        <fullName evidence="2">Uncharacterized protein</fullName>
    </submittedName>
</protein>
<dbReference type="Proteomes" id="UP001054945">
    <property type="component" value="Unassembled WGS sequence"/>
</dbReference>
<sequence length="100" mass="11427">MSLENSKSKLVQHQKQGLVVRVFISLSTALKGIWEKDFPDIHSKLLLPNNPKFDPRISQKVMATFNTRRSREKFPEIVRGNEGKFGRGKEGNECKSGDRN</sequence>
<evidence type="ECO:0000313" key="3">
    <source>
        <dbReference type="Proteomes" id="UP001054945"/>
    </source>
</evidence>
<reference evidence="2 3" key="1">
    <citation type="submission" date="2021-06" db="EMBL/GenBank/DDBJ databases">
        <title>Caerostris extrusa draft genome.</title>
        <authorList>
            <person name="Kono N."/>
            <person name="Arakawa K."/>
        </authorList>
    </citation>
    <scope>NUCLEOTIDE SEQUENCE [LARGE SCALE GENOMIC DNA]</scope>
</reference>